<feature type="compositionally biased region" description="Polar residues" evidence="5">
    <location>
        <begin position="465"/>
        <end position="491"/>
    </location>
</feature>
<evidence type="ECO:0000256" key="5">
    <source>
        <dbReference type="SAM" id="MobiDB-lite"/>
    </source>
</evidence>
<dbReference type="STRING" id="7574.A0A1S3JLF1"/>
<organism evidence="7 8">
    <name type="scientific">Lingula anatina</name>
    <name type="common">Brachiopod</name>
    <name type="synonym">Lingula unguis</name>
    <dbReference type="NCBI Taxonomy" id="7574"/>
    <lineage>
        <taxon>Eukaryota</taxon>
        <taxon>Metazoa</taxon>
        <taxon>Spiralia</taxon>
        <taxon>Lophotrochozoa</taxon>
        <taxon>Brachiopoda</taxon>
        <taxon>Linguliformea</taxon>
        <taxon>Lingulata</taxon>
        <taxon>Lingulida</taxon>
        <taxon>Linguloidea</taxon>
        <taxon>Lingulidae</taxon>
        <taxon>Lingula</taxon>
    </lineage>
</organism>
<protein>
    <submittedName>
        <fullName evidence="8 9">Uncharacterized protein LOC106174274</fullName>
    </submittedName>
</protein>
<feature type="region of interest" description="Disordered" evidence="5">
    <location>
        <begin position="614"/>
        <end position="656"/>
    </location>
</feature>
<sequence length="799" mass="89915">MPKRSKGSAAKRKLDRESLLAHFKATLTRIHLEDAVKMMRVRPQHAMPFSHKQIYIRRNNNNKQCQADERYCRECHNSKCPCREFETLNREELKTLDATVLKHRESFIEYLRKGYKDVFQPKHLLGTREAGEEDMKVMVNVLADLVDAEVENGGEDWKCIRGFHALIPYLDLCQNSKIVTFIIYSTQLPDDNPLAEMLVPMFKYWLSDDKFGIHFASFIGYVLVHYMENGAAFHALLSSNLSCAMEYISPLGNCFHGSETVREFLLLFHAKVLQDNHDTAENAAVVNNIKLVKGKEAYLKVAQAYVEDKVDVDLAGTYVDFLEQTGAPVNPDMYAVRLERPGCCRQSPVPAFILKAREKFDQRLRRLLARERRDPLWEVKRQMFMSKVETFQHRFANFPFDKVKEETNNKQKTQKNGNQSAYQSSEPKKDQFTGSKPVPDVDLAKTTSPKPSKSGKESKKGDQYLPTSSVTNPGPGFTSSGQRNPFQNNGKGQCGGDTASNLENKKPKKKRNTSMDRDSKPNFFYNTAPSEKKNSKYPSQIKSKSKNSDQSETKDPTDTEKLKIPGDLSKEKSKNKGAKKSETSAGIEGEFMCELNQDDKINKLSHKLKTSSVDKGVDFTNVPPSQSLSKNTNATSRSDRPTEHSQLNGITKDGNAKQYVREKLWPNFDKKGDAASKHCGCTPGGNCGSCAFESNLFDHGGGGDAGRNAAGDCGVAEHLRQMSIEETTGGVTSESGKKTSKSKTKIRTCAYCAKASREGERYGKCSECRKVAYCSKDCQRTHWKLAHRYRCTPVHVNEC</sequence>
<evidence type="ECO:0000313" key="7">
    <source>
        <dbReference type="Proteomes" id="UP000085678"/>
    </source>
</evidence>
<dbReference type="InterPro" id="IPR002893">
    <property type="entry name" value="Znf_MYND"/>
</dbReference>
<evidence type="ECO:0000256" key="4">
    <source>
        <dbReference type="PROSITE-ProRule" id="PRU00134"/>
    </source>
</evidence>
<evidence type="ECO:0000259" key="6">
    <source>
        <dbReference type="PROSITE" id="PS50865"/>
    </source>
</evidence>
<keyword evidence="2 4" id="KW-0863">Zinc-finger</keyword>
<dbReference type="PROSITE" id="PS50865">
    <property type="entry name" value="ZF_MYND_2"/>
    <property type="match status" value="1"/>
</dbReference>
<keyword evidence="1" id="KW-0479">Metal-binding</keyword>
<dbReference type="AlphaFoldDB" id="A0A1S3JLF1"/>
<dbReference type="GO" id="GO:0008270">
    <property type="term" value="F:zinc ion binding"/>
    <property type="evidence" value="ECO:0007669"/>
    <property type="project" value="UniProtKB-KW"/>
</dbReference>
<keyword evidence="3" id="KW-0862">Zinc</keyword>
<dbReference type="OrthoDB" id="9922773at2759"/>
<dbReference type="PROSITE" id="PS01360">
    <property type="entry name" value="ZF_MYND_1"/>
    <property type="match status" value="1"/>
</dbReference>
<dbReference type="Gene3D" id="6.10.140.2220">
    <property type="match status" value="1"/>
</dbReference>
<dbReference type="SUPFAM" id="SSF144232">
    <property type="entry name" value="HIT/MYND zinc finger-like"/>
    <property type="match status" value="1"/>
</dbReference>
<feature type="compositionally biased region" description="Low complexity" evidence="5">
    <location>
        <begin position="410"/>
        <end position="419"/>
    </location>
</feature>
<dbReference type="Proteomes" id="UP000085678">
    <property type="component" value="Unplaced"/>
</dbReference>
<evidence type="ECO:0000256" key="3">
    <source>
        <dbReference type="ARBA" id="ARBA00022833"/>
    </source>
</evidence>
<evidence type="ECO:0000313" key="9">
    <source>
        <dbReference type="RefSeq" id="XP_023930493.1"/>
    </source>
</evidence>
<feature type="region of interest" description="Disordered" evidence="5">
    <location>
        <begin position="405"/>
        <end position="590"/>
    </location>
</feature>
<feature type="compositionally biased region" description="Basic and acidic residues" evidence="5">
    <location>
        <begin position="546"/>
        <end position="582"/>
    </location>
</feature>
<proteinExistence type="predicted"/>
<dbReference type="KEGG" id="lak:106174274"/>
<evidence type="ECO:0000256" key="2">
    <source>
        <dbReference type="ARBA" id="ARBA00022771"/>
    </source>
</evidence>
<gene>
    <name evidence="8 9" type="primary">LOC106174274</name>
</gene>
<dbReference type="GeneID" id="106174274"/>
<reference evidence="8 9" key="1">
    <citation type="submission" date="2025-04" db="UniProtKB">
        <authorList>
            <consortium name="RefSeq"/>
        </authorList>
    </citation>
    <scope>IDENTIFICATION</scope>
    <source>
        <tissue evidence="8 9">Gonads</tissue>
    </source>
</reference>
<keyword evidence="7" id="KW-1185">Reference proteome</keyword>
<evidence type="ECO:0000313" key="8">
    <source>
        <dbReference type="RefSeq" id="XP_013411208.1"/>
    </source>
</evidence>
<feature type="compositionally biased region" description="Polar residues" evidence="5">
    <location>
        <begin position="622"/>
        <end position="636"/>
    </location>
</feature>
<dbReference type="Pfam" id="PF01753">
    <property type="entry name" value="zf-MYND"/>
    <property type="match status" value="1"/>
</dbReference>
<accession>A0A1S3JLF1</accession>
<feature type="domain" description="MYND-type" evidence="6">
    <location>
        <begin position="749"/>
        <end position="791"/>
    </location>
</feature>
<evidence type="ECO:0000256" key="1">
    <source>
        <dbReference type="ARBA" id="ARBA00022723"/>
    </source>
</evidence>
<dbReference type="RefSeq" id="XP_023930493.1">
    <property type="nucleotide sequence ID" value="XM_024074725.1"/>
</dbReference>
<name>A0A1S3JLF1_LINAN</name>
<dbReference type="RefSeq" id="XP_013411208.1">
    <property type="nucleotide sequence ID" value="XM_013555754.1"/>
</dbReference>